<sequence length="120" mass="14010">MMETSKQMSPPGSHEAAAASGNGACSDADHLDDRGSYEILIEEFVRDMRDQSMRQEALRDSSKKQGAENRVDGEKEEEEEERQEELPHRRRRKRRRRFKRLGSVGRPFYRAKVVEEKDPF</sequence>
<protein>
    <submittedName>
        <fullName evidence="2">Uncharacterized protein</fullName>
    </submittedName>
</protein>
<feature type="compositionally biased region" description="Basic and acidic residues" evidence="1">
    <location>
        <begin position="51"/>
        <end position="73"/>
    </location>
</feature>
<comment type="caution">
    <text evidence="2">The sequence shown here is derived from an EMBL/GenBank/DDBJ whole genome shotgun (WGS) entry which is preliminary data.</text>
</comment>
<evidence type="ECO:0000313" key="2">
    <source>
        <dbReference type="EMBL" id="KAK8761089.1"/>
    </source>
</evidence>
<evidence type="ECO:0000256" key="1">
    <source>
        <dbReference type="SAM" id="MobiDB-lite"/>
    </source>
</evidence>
<dbReference type="EMBL" id="JARKHS020031558">
    <property type="protein sequence ID" value="KAK8761089.1"/>
    <property type="molecule type" value="Genomic_DNA"/>
</dbReference>
<gene>
    <name evidence="2" type="ORF">V5799_027654</name>
</gene>
<dbReference type="AlphaFoldDB" id="A0AAQ4DF49"/>
<name>A0AAQ4DF49_AMBAM</name>
<feature type="region of interest" description="Disordered" evidence="1">
    <location>
        <begin position="51"/>
        <end position="98"/>
    </location>
</feature>
<feature type="compositionally biased region" description="Acidic residues" evidence="1">
    <location>
        <begin position="74"/>
        <end position="83"/>
    </location>
</feature>
<proteinExistence type="predicted"/>
<evidence type="ECO:0000313" key="3">
    <source>
        <dbReference type="Proteomes" id="UP001321473"/>
    </source>
</evidence>
<feature type="compositionally biased region" description="Basic residues" evidence="1">
    <location>
        <begin position="88"/>
        <end position="98"/>
    </location>
</feature>
<accession>A0AAQ4DF49</accession>
<keyword evidence="3" id="KW-1185">Reference proteome</keyword>
<dbReference type="Proteomes" id="UP001321473">
    <property type="component" value="Unassembled WGS sequence"/>
</dbReference>
<feature type="region of interest" description="Disordered" evidence="1">
    <location>
        <begin position="1"/>
        <end position="31"/>
    </location>
</feature>
<feature type="compositionally biased region" description="Polar residues" evidence="1">
    <location>
        <begin position="1"/>
        <end position="10"/>
    </location>
</feature>
<reference evidence="2 3" key="1">
    <citation type="journal article" date="2023" name="Arcadia Sci">
        <title>De novo assembly of a long-read Amblyomma americanum tick genome.</title>
        <authorList>
            <person name="Chou S."/>
            <person name="Poskanzer K.E."/>
            <person name="Rollins M."/>
            <person name="Thuy-Boun P.S."/>
        </authorList>
    </citation>
    <scope>NUCLEOTIDE SEQUENCE [LARGE SCALE GENOMIC DNA]</scope>
    <source>
        <strain evidence="2">F_SG_1</strain>
        <tissue evidence="2">Salivary glands</tissue>
    </source>
</reference>
<organism evidence="2 3">
    <name type="scientific">Amblyomma americanum</name>
    <name type="common">Lone star tick</name>
    <dbReference type="NCBI Taxonomy" id="6943"/>
    <lineage>
        <taxon>Eukaryota</taxon>
        <taxon>Metazoa</taxon>
        <taxon>Ecdysozoa</taxon>
        <taxon>Arthropoda</taxon>
        <taxon>Chelicerata</taxon>
        <taxon>Arachnida</taxon>
        <taxon>Acari</taxon>
        <taxon>Parasitiformes</taxon>
        <taxon>Ixodida</taxon>
        <taxon>Ixodoidea</taxon>
        <taxon>Ixodidae</taxon>
        <taxon>Amblyomminae</taxon>
        <taxon>Amblyomma</taxon>
    </lineage>
</organism>